<dbReference type="GO" id="GO:0000981">
    <property type="term" value="F:DNA-binding transcription factor activity, RNA polymerase II-specific"/>
    <property type="evidence" value="ECO:0007669"/>
    <property type="project" value="InterPro"/>
</dbReference>
<dbReference type="PANTHER" id="PTHR31845:SF32">
    <property type="entry name" value="MISCELLANEOUS ZN(II)2CYS6 TRANSCRIPTION FACTOR (EUROFUNG)-RELATED"/>
    <property type="match status" value="1"/>
</dbReference>
<evidence type="ECO:0000256" key="5">
    <source>
        <dbReference type="ARBA" id="ARBA00023242"/>
    </source>
</evidence>
<dbReference type="KEGG" id="chig:CH63R_05167"/>
<evidence type="ECO:0000256" key="4">
    <source>
        <dbReference type="ARBA" id="ARBA00023163"/>
    </source>
</evidence>
<gene>
    <name evidence="8" type="ORF">CH63R_05167</name>
</gene>
<keyword evidence="5" id="KW-0539">Nucleus</keyword>
<dbReference type="EMBL" id="LTAN01000003">
    <property type="protein sequence ID" value="OBR12871.1"/>
    <property type="molecule type" value="Genomic_DNA"/>
</dbReference>
<dbReference type="VEuPathDB" id="FungiDB:CH63R_05167"/>
<proteinExistence type="predicted"/>
<feature type="domain" description="Zn(2)-C6 fungal-type" evidence="7">
    <location>
        <begin position="30"/>
        <end position="60"/>
    </location>
</feature>
<dbReference type="GeneID" id="28864249"/>
<dbReference type="Proteomes" id="UP000092177">
    <property type="component" value="Chromosome 3"/>
</dbReference>
<dbReference type="RefSeq" id="XP_018161388.1">
    <property type="nucleotide sequence ID" value="XM_018300142.1"/>
</dbReference>
<evidence type="ECO:0000256" key="2">
    <source>
        <dbReference type="ARBA" id="ARBA00023015"/>
    </source>
</evidence>
<evidence type="ECO:0000259" key="7">
    <source>
        <dbReference type="PROSITE" id="PS00463"/>
    </source>
</evidence>
<evidence type="ECO:0000256" key="1">
    <source>
        <dbReference type="ARBA" id="ARBA00004123"/>
    </source>
</evidence>
<feature type="compositionally biased region" description="Basic and acidic residues" evidence="6">
    <location>
        <begin position="125"/>
        <end position="137"/>
    </location>
</feature>
<dbReference type="InterPro" id="IPR051089">
    <property type="entry name" value="prtT"/>
</dbReference>
<keyword evidence="4" id="KW-0804">Transcription</keyword>
<comment type="subcellular location">
    <subcellularLocation>
        <location evidence="1">Nucleus</location>
    </subcellularLocation>
</comment>
<comment type="caution">
    <text evidence="8">The sequence shown here is derived from an EMBL/GenBank/DDBJ whole genome shotgun (WGS) entry which is preliminary data.</text>
</comment>
<feature type="region of interest" description="Disordered" evidence="6">
    <location>
        <begin position="117"/>
        <end position="177"/>
    </location>
</feature>
<keyword evidence="2" id="KW-0805">Transcription regulation</keyword>
<dbReference type="GO" id="GO:0008270">
    <property type="term" value="F:zinc ion binding"/>
    <property type="evidence" value="ECO:0007669"/>
    <property type="project" value="InterPro"/>
</dbReference>
<keyword evidence="3" id="KW-0238">DNA-binding</keyword>
<dbReference type="InterPro" id="IPR001138">
    <property type="entry name" value="Zn2Cys6_DnaBD"/>
</dbReference>
<organism evidence="8 9">
    <name type="scientific">Colletotrichum higginsianum (strain IMI 349063)</name>
    <name type="common">Crucifer anthracnose fungus</name>
    <dbReference type="NCBI Taxonomy" id="759273"/>
    <lineage>
        <taxon>Eukaryota</taxon>
        <taxon>Fungi</taxon>
        <taxon>Dikarya</taxon>
        <taxon>Ascomycota</taxon>
        <taxon>Pezizomycotina</taxon>
        <taxon>Sordariomycetes</taxon>
        <taxon>Hypocreomycetidae</taxon>
        <taxon>Glomerellales</taxon>
        <taxon>Glomerellaceae</taxon>
        <taxon>Colletotrichum</taxon>
        <taxon>Colletotrichum destructivum species complex</taxon>
    </lineage>
</organism>
<reference evidence="9" key="1">
    <citation type="journal article" date="2017" name="BMC Genomics">
        <title>Gapless genome assembly of Colletotrichum higginsianum reveals chromosome structure and association of transposable elements with secondary metabolite gene clusters.</title>
        <authorList>
            <person name="Dallery J.-F."/>
            <person name="Lapalu N."/>
            <person name="Zampounis A."/>
            <person name="Pigne S."/>
            <person name="Luyten I."/>
            <person name="Amselem J."/>
            <person name="Wittenberg A.H.J."/>
            <person name="Zhou S."/>
            <person name="de Queiroz M.V."/>
            <person name="Robin G.P."/>
            <person name="Auger A."/>
            <person name="Hainaut M."/>
            <person name="Henrissat B."/>
            <person name="Kim K.-T."/>
            <person name="Lee Y.-H."/>
            <person name="Lespinet O."/>
            <person name="Schwartz D.C."/>
            <person name="Thon M.R."/>
            <person name="O'Connell R.J."/>
        </authorList>
    </citation>
    <scope>NUCLEOTIDE SEQUENCE [LARGE SCALE GENOMIC DNA]</scope>
    <source>
        <strain evidence="9">IMI 349063</strain>
    </source>
</reference>
<evidence type="ECO:0000313" key="8">
    <source>
        <dbReference type="EMBL" id="OBR12871.1"/>
    </source>
</evidence>
<evidence type="ECO:0000313" key="9">
    <source>
        <dbReference type="Proteomes" id="UP000092177"/>
    </source>
</evidence>
<evidence type="ECO:0000256" key="6">
    <source>
        <dbReference type="SAM" id="MobiDB-lite"/>
    </source>
</evidence>
<accession>A0A1B7YLH5</accession>
<dbReference type="SUPFAM" id="SSF57701">
    <property type="entry name" value="Zn2/Cys6 DNA-binding domain"/>
    <property type="match status" value="1"/>
</dbReference>
<dbReference type="AlphaFoldDB" id="A0A1B7YLH5"/>
<dbReference type="GO" id="GO:0000976">
    <property type="term" value="F:transcription cis-regulatory region binding"/>
    <property type="evidence" value="ECO:0007669"/>
    <property type="project" value="TreeGrafter"/>
</dbReference>
<keyword evidence="9" id="KW-1185">Reference proteome</keyword>
<dbReference type="PANTHER" id="PTHR31845">
    <property type="entry name" value="FINGER DOMAIN PROTEIN, PUTATIVE-RELATED"/>
    <property type="match status" value="1"/>
</dbReference>
<dbReference type="GO" id="GO:0005634">
    <property type="term" value="C:nucleus"/>
    <property type="evidence" value="ECO:0007669"/>
    <property type="project" value="UniProtKB-SubCell"/>
</dbReference>
<protein>
    <submittedName>
        <fullName evidence="8">Zn(II)2Cys6 transcription factor</fullName>
    </submittedName>
</protein>
<dbReference type="OrthoDB" id="5226580at2759"/>
<dbReference type="InterPro" id="IPR036864">
    <property type="entry name" value="Zn2-C6_fun-type_DNA-bd_sf"/>
</dbReference>
<sequence>MPTGIETRDSGSAAHLASSEAGIAAPYGRACTNCSRAKCKCILRPVGGACERCHRLSKTCQPSNPIRRRSKKPPSSRTAQLEEKLDGLVTLLRQSGRPDLPADLGVDFNIPGVIPSSSSTATAKAVREPSSDMRRSSEFFSASSRGDGGNDRTRADSLPTPTQTASPEGPGYGDELPSPDEAEALFEAFRGQNLKYFPFLNFRATMTAQELRAERPFLWICIMTVASRVSSQQLALGQRVRQIVSQKLVVENERSIDYLLGLLVILGWSVAFVPPPPHHRVMPLYGFADLFLFWTSRANHQLGNKPFMCLFCQIAIGLIFDLGISRDPLDGLNPFLCWKAAQERATQEKTGVVCPTLYVKSQMPRTMEQRRAVVAGYLVTSAVASFLGKMDPLRWTSHMDECLQILDEQPETPSDRSLAALVKMQLLKDEAGKLSSRSDAMLEAMDGPKTPMAMYVKVLQTQLQRIIQSLPSELQSTDSIIAQLHCTELAIQETALSTKSGACVPANLPDVARLDIFYACLQAVKAWFDHFFTLPPAAYFSIPFLCFAQLSHCTVALYRLSVLEDPVWDRASVRSTIDLIATLDEVGDRFGRVCAEVGLDVDVEDGNAFTKAVKTIKGLRSTWEAAMAPLAKADPAAAGGAGPGMLTAGGVPMPAGVGEVDMGQLGLEMMDNRWFTDIFTPFDF</sequence>
<name>A0A1B7YLH5_COLHI</name>
<dbReference type="PROSITE" id="PS00463">
    <property type="entry name" value="ZN2_CY6_FUNGAL_1"/>
    <property type="match status" value="1"/>
</dbReference>
<evidence type="ECO:0000256" key="3">
    <source>
        <dbReference type="ARBA" id="ARBA00023125"/>
    </source>
</evidence>
<feature type="region of interest" description="Disordered" evidence="6">
    <location>
        <begin position="62"/>
        <end position="82"/>
    </location>
</feature>
<dbReference type="Gene3D" id="4.10.240.10">
    <property type="entry name" value="Zn(2)-C6 fungal-type DNA-binding domain"/>
    <property type="match status" value="1"/>
</dbReference>